<evidence type="ECO:0000313" key="3">
    <source>
        <dbReference type="Proteomes" id="UP000299102"/>
    </source>
</evidence>
<dbReference type="AlphaFoldDB" id="A0A4C1UYQ2"/>
<gene>
    <name evidence="2" type="ORF">EVAR_21594_1</name>
</gene>
<feature type="region of interest" description="Disordered" evidence="1">
    <location>
        <begin position="1"/>
        <end position="29"/>
    </location>
</feature>
<dbReference type="Proteomes" id="UP000299102">
    <property type="component" value="Unassembled WGS sequence"/>
</dbReference>
<comment type="caution">
    <text evidence="2">The sequence shown here is derived from an EMBL/GenBank/DDBJ whole genome shotgun (WGS) entry which is preliminary data.</text>
</comment>
<feature type="compositionally biased region" description="Polar residues" evidence="1">
    <location>
        <begin position="1"/>
        <end position="13"/>
    </location>
</feature>
<dbReference type="EMBL" id="BGZK01000242">
    <property type="protein sequence ID" value="GBP31156.1"/>
    <property type="molecule type" value="Genomic_DNA"/>
</dbReference>
<dbReference type="OrthoDB" id="7383049at2759"/>
<evidence type="ECO:0000256" key="1">
    <source>
        <dbReference type="SAM" id="MobiDB-lite"/>
    </source>
</evidence>
<proteinExistence type="predicted"/>
<name>A0A4C1UYQ2_EUMVA</name>
<evidence type="ECO:0000313" key="2">
    <source>
        <dbReference type="EMBL" id="GBP31156.1"/>
    </source>
</evidence>
<accession>A0A4C1UYQ2</accession>
<reference evidence="2 3" key="1">
    <citation type="journal article" date="2019" name="Commun. Biol.">
        <title>The bagworm genome reveals a unique fibroin gene that provides high tensile strength.</title>
        <authorList>
            <person name="Kono N."/>
            <person name="Nakamura H."/>
            <person name="Ohtoshi R."/>
            <person name="Tomita M."/>
            <person name="Numata K."/>
            <person name="Arakawa K."/>
        </authorList>
    </citation>
    <scope>NUCLEOTIDE SEQUENCE [LARGE SCALE GENOMIC DNA]</scope>
</reference>
<keyword evidence="3" id="KW-1185">Reference proteome</keyword>
<sequence length="267" mass="29871">MADGTVKSTKNGRGSNGDAARSSAESPPPPDGGWGWMVVFASFMIHIVIGTRRPASVVLDNGREFLPYRTSTRISLKLRTDEQVNAFNNVISATYKYTNLLTGIRPLDTDLLRGYGRVGRPHACRGRFVYLKILLALLRHMVFITTKENGLARPVRFHTLVEYRNETSASTVRFIERGKIPVAHTSSVTLLSLHQPAGLFIRPFLPLKDTLPYSYSKRRQRTGNSHWVASVHGQRRPPTLPCMLHSCLPLDNVIKKTEQEHVGPCSL</sequence>
<organism evidence="2 3">
    <name type="scientific">Eumeta variegata</name>
    <name type="common">Bagworm moth</name>
    <name type="synonym">Eumeta japonica</name>
    <dbReference type="NCBI Taxonomy" id="151549"/>
    <lineage>
        <taxon>Eukaryota</taxon>
        <taxon>Metazoa</taxon>
        <taxon>Ecdysozoa</taxon>
        <taxon>Arthropoda</taxon>
        <taxon>Hexapoda</taxon>
        <taxon>Insecta</taxon>
        <taxon>Pterygota</taxon>
        <taxon>Neoptera</taxon>
        <taxon>Endopterygota</taxon>
        <taxon>Lepidoptera</taxon>
        <taxon>Glossata</taxon>
        <taxon>Ditrysia</taxon>
        <taxon>Tineoidea</taxon>
        <taxon>Psychidae</taxon>
        <taxon>Oiketicinae</taxon>
        <taxon>Eumeta</taxon>
    </lineage>
</organism>
<protein>
    <submittedName>
        <fullName evidence="2">Uncharacterized protein</fullName>
    </submittedName>
</protein>